<dbReference type="Gene3D" id="3.40.1110.10">
    <property type="entry name" value="Calcium-transporting ATPase, cytoplasmic domain N"/>
    <property type="match status" value="2"/>
</dbReference>
<dbReference type="SFLD" id="SFLDS00003">
    <property type="entry name" value="Haloacid_Dehalogenase"/>
    <property type="match status" value="1"/>
</dbReference>
<dbReference type="NCBIfam" id="TIGR01494">
    <property type="entry name" value="ATPase_P-type"/>
    <property type="match status" value="1"/>
</dbReference>
<feature type="transmembrane region" description="Helical" evidence="11">
    <location>
        <begin position="513"/>
        <end position="532"/>
    </location>
</feature>
<dbReference type="CDD" id="cd00371">
    <property type="entry name" value="HMA"/>
    <property type="match status" value="1"/>
</dbReference>
<dbReference type="InterPro" id="IPR006121">
    <property type="entry name" value="HMA_dom"/>
</dbReference>
<keyword evidence="9 11" id="KW-1133">Transmembrane helix</keyword>
<keyword evidence="3" id="KW-1003">Cell membrane</keyword>
<name>F0ZT83_DICPU</name>
<feature type="transmembrane region" description="Helical" evidence="11">
    <location>
        <begin position="583"/>
        <end position="601"/>
    </location>
</feature>
<dbReference type="RefSeq" id="XP_003290625.1">
    <property type="nucleotide sequence ID" value="XM_003290577.1"/>
</dbReference>
<feature type="transmembrane region" description="Helical" evidence="11">
    <location>
        <begin position="774"/>
        <end position="795"/>
    </location>
</feature>
<dbReference type="InParanoid" id="F0ZT83"/>
<proteinExistence type="inferred from homology"/>
<gene>
    <name evidence="13" type="ORF">DICPUDRAFT_14789</name>
</gene>
<dbReference type="InterPro" id="IPR044492">
    <property type="entry name" value="P_typ_ATPase_HD_dom"/>
</dbReference>
<dbReference type="InterPro" id="IPR018303">
    <property type="entry name" value="ATPase_P-typ_P_site"/>
</dbReference>
<dbReference type="InterPro" id="IPR027256">
    <property type="entry name" value="P-typ_ATPase_IB"/>
</dbReference>
<sequence length="1167" mass="128009">NDDDDEGIPLVNHVIFTSNLGNRVVLDDDQDDILYIQPNYKPKKKSCSKGCCGATPKVDQAKELKPQQIINDEDEGIIKMDVNNSFGSKVTLDLDQEDIVFIQAEPTTKEYSGLISTPISTLETPSQTIKTTESKCKKGCCGPKLDSSITSTPIATLETPSQIMETKVPENKCKKGCCGPKEKPELTPISTSETPNVDCKKGCCPPKETPIKKTYCCEICIDGHCCKSNCCEQLCCLTYSLKVPSFLTSQASLEEKPKRFFATIFSKTCGSFGFKVGYSELDEAETNNGNNSTLSIELLESDKQELFLVIGGMTCADCVTTLEDTIKSLPGVIDISTSLFTGKCKITYSPTYIQPMDIQKSIVTIGFQASQDAGPDLNQINIGFDSSTNKDSLLNLIEELSKQDKIINEIQLKETNNNQEYLSISYNIDEIGPRKLFNDISKQLKEKCGAFLVNLISDPSVLSSDSSNNTGSTLKELLILSILFFVPTIFVAFIASSISALDKIFAFEFEDSFTVSTLLLWIFATPVQFYVGKPLYISAWKTLIYAKKCSMDLLVMTSSSIAYVYSMINVFINLSTPEYEGPIFFEVSTILLTLIILGRYLEYLAKCRASESLFEKISQLDSPNAILLDINEDEQIIDKQLIEKGDILKVLPFSKIPTDGIIVKGNGYIDESIITGESAPVFKGENQNVFGGSMNQKNSIHIKASKNSNDTTLANIVKLIQEGQATKPPFQNIADKVASYFVPSIFAFGIIMFVVWFCLAHYDIVDTDGQNAFTFAIKIAMAVLVISCPCAISLATPTSIMVGSGVAAKHGILFKGGDVIESTHKIKTIVFDKTGTLTTGNIEISHFIVYDQSLTPKDLFFYCGSTELASEHHIGKAIKKYAVNQLICNLVEPESSEIYPGKGISAIIEGESILVGNKAFMSENNIEITDQAILDFNKYESQSKTVVLVSKNDKLIGLVSLQDTIKPEASHVITKLLKNGIDCWIVSGDNQKSVESIAKTVGIELSKTIHSASPMDKYNFIKKLQQDPLNNDQESGINQKKDENIVAMIGDGVNDSLALTQADVGISISSGTDIAIESAQVILMKNDLVDILVAIDLSKVIFKTIKRNLMYAFLYNLIGIPLSAGLLYPFFRFTIPPSISGVSELLSSLPVVLFSLTINTFKYDDGN</sequence>
<keyword evidence="7 11" id="KW-0067">ATP-binding</keyword>
<dbReference type="EMBL" id="GL871171">
    <property type="protein sequence ID" value="EGC32840.1"/>
    <property type="molecule type" value="Genomic_DNA"/>
</dbReference>
<dbReference type="PRINTS" id="PR00119">
    <property type="entry name" value="CATATPASE"/>
</dbReference>
<dbReference type="InterPro" id="IPR001757">
    <property type="entry name" value="P_typ_ATPase"/>
</dbReference>
<feature type="domain" description="HMA" evidence="12">
    <location>
        <begin position="304"/>
        <end position="370"/>
    </location>
</feature>
<dbReference type="NCBIfam" id="TIGR01511">
    <property type="entry name" value="ATPase-IB1_Cu"/>
    <property type="match status" value="1"/>
</dbReference>
<dbReference type="InterPro" id="IPR059000">
    <property type="entry name" value="ATPase_P-type_domA"/>
</dbReference>
<dbReference type="PANTHER" id="PTHR43520:SF4">
    <property type="entry name" value="P-TYPE ATPASE"/>
    <property type="match status" value="1"/>
</dbReference>
<dbReference type="VEuPathDB" id="AmoebaDB:DICPUDRAFT_14789"/>
<dbReference type="Pfam" id="PF00403">
    <property type="entry name" value="HMA"/>
    <property type="match status" value="1"/>
</dbReference>
<dbReference type="GO" id="GO:0005507">
    <property type="term" value="F:copper ion binding"/>
    <property type="evidence" value="ECO:0000318"/>
    <property type="project" value="GO_Central"/>
</dbReference>
<dbReference type="Gene3D" id="3.40.50.1000">
    <property type="entry name" value="HAD superfamily/HAD-like"/>
    <property type="match status" value="1"/>
</dbReference>
<feature type="transmembrane region" description="Helical" evidence="11">
    <location>
        <begin position="1109"/>
        <end position="1130"/>
    </location>
</feature>
<dbReference type="SUPFAM" id="SSF81665">
    <property type="entry name" value="Calcium ATPase, transmembrane domain M"/>
    <property type="match status" value="1"/>
</dbReference>
<dbReference type="GO" id="GO:0016020">
    <property type="term" value="C:membrane"/>
    <property type="evidence" value="ECO:0000318"/>
    <property type="project" value="GO_Central"/>
</dbReference>
<comment type="similarity">
    <text evidence="2 11">Belongs to the cation transport ATPase (P-type) (TC 3.A.3) family. Type IB subfamily.</text>
</comment>
<dbReference type="FunFam" id="3.30.70.100:FF:000033">
    <property type="entry name" value="Copper-transporting ATPase HMA5"/>
    <property type="match status" value="1"/>
</dbReference>
<dbReference type="OMA" id="PKKDNCK"/>
<dbReference type="GO" id="GO:0055070">
    <property type="term" value="P:copper ion homeostasis"/>
    <property type="evidence" value="ECO:0000318"/>
    <property type="project" value="GO_Central"/>
</dbReference>
<keyword evidence="5 11" id="KW-0479">Metal-binding</keyword>
<evidence type="ECO:0000256" key="3">
    <source>
        <dbReference type="ARBA" id="ARBA00022475"/>
    </source>
</evidence>
<keyword evidence="10 11" id="KW-0472">Membrane</keyword>
<evidence type="ECO:0000256" key="9">
    <source>
        <dbReference type="ARBA" id="ARBA00022989"/>
    </source>
</evidence>
<dbReference type="Pfam" id="PF00702">
    <property type="entry name" value="Hydrolase"/>
    <property type="match status" value="1"/>
</dbReference>
<dbReference type="FunFam" id="2.70.150.10:FF:000020">
    <property type="entry name" value="Copper-exporting P-type ATPase A"/>
    <property type="match status" value="1"/>
</dbReference>
<dbReference type="CDD" id="cd02094">
    <property type="entry name" value="P-type_ATPase_Cu-like"/>
    <property type="match status" value="1"/>
</dbReference>
<dbReference type="SUPFAM" id="SSF55008">
    <property type="entry name" value="HMA, heavy metal-associated domain"/>
    <property type="match status" value="1"/>
</dbReference>
<dbReference type="InterPro" id="IPR036412">
    <property type="entry name" value="HAD-like_sf"/>
</dbReference>
<dbReference type="GO" id="GO:0043682">
    <property type="term" value="F:P-type divalent copper transporter activity"/>
    <property type="evidence" value="ECO:0000318"/>
    <property type="project" value="GO_Central"/>
</dbReference>
<feature type="transmembrane region" description="Helical" evidence="11">
    <location>
        <begin position="737"/>
        <end position="762"/>
    </location>
</feature>
<feature type="transmembrane region" description="Helical" evidence="11">
    <location>
        <begin position="477"/>
        <end position="501"/>
    </location>
</feature>
<dbReference type="Proteomes" id="UP000001064">
    <property type="component" value="Unassembled WGS sequence"/>
</dbReference>
<evidence type="ECO:0000256" key="5">
    <source>
        <dbReference type="ARBA" id="ARBA00022723"/>
    </source>
</evidence>
<dbReference type="InterPro" id="IPR023298">
    <property type="entry name" value="ATPase_P-typ_TM_dom_sf"/>
</dbReference>
<dbReference type="PROSITE" id="PS50846">
    <property type="entry name" value="HMA_2"/>
    <property type="match status" value="1"/>
</dbReference>
<evidence type="ECO:0000256" key="8">
    <source>
        <dbReference type="ARBA" id="ARBA00022967"/>
    </source>
</evidence>
<evidence type="ECO:0000313" key="13">
    <source>
        <dbReference type="EMBL" id="EGC32840.1"/>
    </source>
</evidence>
<keyword evidence="8" id="KW-1278">Translocase</keyword>
<dbReference type="Gene3D" id="3.30.70.100">
    <property type="match status" value="1"/>
</dbReference>
<feature type="non-terminal residue" evidence="13">
    <location>
        <position position="1"/>
    </location>
</feature>
<dbReference type="FunCoup" id="F0ZT83">
    <property type="interactions" value="1"/>
</dbReference>
<feature type="non-terminal residue" evidence="13">
    <location>
        <position position="1167"/>
    </location>
</feature>
<evidence type="ECO:0000256" key="6">
    <source>
        <dbReference type="ARBA" id="ARBA00022741"/>
    </source>
</evidence>
<dbReference type="InterPro" id="IPR036163">
    <property type="entry name" value="HMA_dom_sf"/>
</dbReference>
<accession>F0ZT83</accession>
<organism evidence="13 14">
    <name type="scientific">Dictyostelium purpureum</name>
    <name type="common">Slime mold</name>
    <dbReference type="NCBI Taxonomy" id="5786"/>
    <lineage>
        <taxon>Eukaryota</taxon>
        <taxon>Amoebozoa</taxon>
        <taxon>Evosea</taxon>
        <taxon>Eumycetozoa</taxon>
        <taxon>Dictyostelia</taxon>
        <taxon>Dictyosteliales</taxon>
        <taxon>Dictyosteliaceae</taxon>
        <taxon>Dictyostelium</taxon>
    </lineage>
</organism>
<dbReference type="InterPro" id="IPR008250">
    <property type="entry name" value="ATPase_P-typ_transduc_dom_A_sf"/>
</dbReference>
<dbReference type="GeneID" id="10508097"/>
<protein>
    <recommendedName>
        <fullName evidence="12">HMA domain-containing protein</fullName>
    </recommendedName>
</protein>
<evidence type="ECO:0000256" key="7">
    <source>
        <dbReference type="ARBA" id="ARBA00022840"/>
    </source>
</evidence>
<dbReference type="PRINTS" id="PR00942">
    <property type="entry name" value="CUATPASEI"/>
</dbReference>
<dbReference type="eggNOG" id="KOG0207">
    <property type="taxonomic scope" value="Eukaryota"/>
</dbReference>
<dbReference type="SFLD" id="SFLDF00027">
    <property type="entry name" value="p-type_atpase"/>
    <property type="match status" value="1"/>
</dbReference>
<dbReference type="SUPFAM" id="SSF56784">
    <property type="entry name" value="HAD-like"/>
    <property type="match status" value="1"/>
</dbReference>
<dbReference type="Gene3D" id="2.70.150.10">
    <property type="entry name" value="Calcium-transporting ATPase, cytoplasmic transduction domain A"/>
    <property type="match status" value="1"/>
</dbReference>
<dbReference type="GO" id="GO:0005886">
    <property type="term" value="C:plasma membrane"/>
    <property type="evidence" value="ECO:0007669"/>
    <property type="project" value="UniProtKB-SubCell"/>
</dbReference>
<dbReference type="AlphaFoldDB" id="F0ZT83"/>
<dbReference type="OrthoDB" id="432719at2759"/>
<dbReference type="Pfam" id="PF00122">
    <property type="entry name" value="E1-E2_ATPase"/>
    <property type="match status" value="1"/>
</dbReference>
<dbReference type="InterPro" id="IPR023214">
    <property type="entry name" value="HAD_sf"/>
</dbReference>
<evidence type="ECO:0000256" key="10">
    <source>
        <dbReference type="ARBA" id="ARBA00023136"/>
    </source>
</evidence>
<dbReference type="KEGG" id="dpp:DICPUDRAFT_14789"/>
<evidence type="ECO:0000256" key="2">
    <source>
        <dbReference type="ARBA" id="ARBA00006024"/>
    </source>
</evidence>
<dbReference type="PROSITE" id="PS00154">
    <property type="entry name" value="ATPASE_E1_E2"/>
    <property type="match status" value="1"/>
</dbReference>
<dbReference type="GO" id="GO:0016887">
    <property type="term" value="F:ATP hydrolysis activity"/>
    <property type="evidence" value="ECO:0007669"/>
    <property type="project" value="InterPro"/>
</dbReference>
<dbReference type="GO" id="GO:0005524">
    <property type="term" value="F:ATP binding"/>
    <property type="evidence" value="ECO:0007669"/>
    <property type="project" value="UniProtKB-UniRule"/>
</dbReference>
<dbReference type="GO" id="GO:0009617">
    <property type="term" value="P:response to bacterium"/>
    <property type="evidence" value="ECO:0007669"/>
    <property type="project" value="EnsemblProtists"/>
</dbReference>
<evidence type="ECO:0000256" key="1">
    <source>
        <dbReference type="ARBA" id="ARBA00004651"/>
    </source>
</evidence>
<dbReference type="InterPro" id="IPR023299">
    <property type="entry name" value="ATPase_P-typ_cyto_dom_N"/>
</dbReference>
<keyword evidence="6 11" id="KW-0547">Nucleotide-binding</keyword>
<dbReference type="SUPFAM" id="SSF81653">
    <property type="entry name" value="Calcium ATPase, transduction domain A"/>
    <property type="match status" value="1"/>
</dbReference>
<dbReference type="SFLD" id="SFLDG00002">
    <property type="entry name" value="C1.7:_P-type_atpase_like"/>
    <property type="match status" value="1"/>
</dbReference>
<feature type="transmembrane region" description="Helical" evidence="11">
    <location>
        <begin position="553"/>
        <end position="571"/>
    </location>
</feature>
<dbReference type="STRING" id="5786.F0ZT83"/>
<evidence type="ECO:0000256" key="4">
    <source>
        <dbReference type="ARBA" id="ARBA00022692"/>
    </source>
</evidence>
<evidence type="ECO:0000256" key="11">
    <source>
        <dbReference type="RuleBase" id="RU362081"/>
    </source>
</evidence>
<reference evidence="14" key="1">
    <citation type="journal article" date="2011" name="Genome Biol.">
        <title>Comparative genomics of the social amoebae Dictyostelium discoideum and Dictyostelium purpureum.</title>
        <authorList>
            <consortium name="US DOE Joint Genome Institute (JGI-PGF)"/>
            <person name="Sucgang R."/>
            <person name="Kuo A."/>
            <person name="Tian X."/>
            <person name="Salerno W."/>
            <person name="Parikh A."/>
            <person name="Feasley C.L."/>
            <person name="Dalin E."/>
            <person name="Tu H."/>
            <person name="Huang E."/>
            <person name="Barry K."/>
            <person name="Lindquist E."/>
            <person name="Shapiro H."/>
            <person name="Bruce D."/>
            <person name="Schmutz J."/>
            <person name="Salamov A."/>
            <person name="Fey P."/>
            <person name="Gaudet P."/>
            <person name="Anjard C."/>
            <person name="Babu M.M."/>
            <person name="Basu S."/>
            <person name="Bushmanova Y."/>
            <person name="van der Wel H."/>
            <person name="Katoh-Kurasawa M."/>
            <person name="Dinh C."/>
            <person name="Coutinho P.M."/>
            <person name="Saito T."/>
            <person name="Elias M."/>
            <person name="Schaap P."/>
            <person name="Kay R.R."/>
            <person name="Henrissat B."/>
            <person name="Eichinger L."/>
            <person name="Rivero F."/>
            <person name="Putnam N.H."/>
            <person name="West C.M."/>
            <person name="Loomis W.F."/>
            <person name="Chisholm R.L."/>
            <person name="Shaulsky G."/>
            <person name="Strassmann J.E."/>
            <person name="Queller D.C."/>
            <person name="Kuspa A."/>
            <person name="Grigoriev I.V."/>
        </authorList>
    </citation>
    <scope>NUCLEOTIDE SEQUENCE [LARGE SCALE GENOMIC DNA]</scope>
    <source>
        <strain evidence="14">QSDP1</strain>
    </source>
</reference>
<evidence type="ECO:0000259" key="12">
    <source>
        <dbReference type="PROSITE" id="PS50846"/>
    </source>
</evidence>
<evidence type="ECO:0000313" key="14">
    <source>
        <dbReference type="Proteomes" id="UP000001064"/>
    </source>
</evidence>
<dbReference type="NCBIfam" id="TIGR01525">
    <property type="entry name" value="ATPase-IB_hvy"/>
    <property type="match status" value="1"/>
</dbReference>
<keyword evidence="4 11" id="KW-0812">Transmembrane</keyword>
<keyword evidence="14" id="KW-1185">Reference proteome</keyword>
<dbReference type="PANTHER" id="PTHR43520">
    <property type="entry name" value="ATP7, ISOFORM B"/>
    <property type="match status" value="1"/>
</dbReference>
<comment type="subcellular location">
    <subcellularLocation>
        <location evidence="1">Cell membrane</location>
        <topology evidence="1">Multi-pass membrane protein</topology>
    </subcellularLocation>
    <subcellularLocation>
        <location evidence="11">Membrane</location>
    </subcellularLocation>
</comment>